<dbReference type="AlphaFoldDB" id="A0A7M7GHG1"/>
<dbReference type="CTD" id="9487"/>
<dbReference type="GeneID" id="100893824"/>
<dbReference type="UniPathway" id="UPA00196"/>
<dbReference type="EnsemblMetazoa" id="XM_003729432">
    <property type="protein sequence ID" value="XP_003729480"/>
    <property type="gene ID" value="LOC100893824"/>
</dbReference>
<sequence length="281" mass="31722">MTYATEPELEERIGPLSLIALYVFLTVLIYLIAVYRRGKRREEDNERVGRNRDGRAEKTRTVLLVIAHPDDECIFFAPSILALNSNLSTSVHILCLSNGDYYGKGELREKELIQSCAILGIPSCNVTVLNESALPDDPSVVWDEELVSKLVLHQIVKCDAHMVLTFDKHGVSSHPNHIAAYRGVRKLVVERQLPSGVRAFCLESIGIVRKYSSFLEVPISFILSAIRGYKVLVSSPYGVLRAQRAMKAHASQFVWFRVLNAIFSRYFIINTIRSLKIKEDS</sequence>
<evidence type="ECO:0000313" key="4">
    <source>
        <dbReference type="EnsemblMetazoa" id="XP_003729480"/>
    </source>
</evidence>
<dbReference type="Gene3D" id="3.40.50.10320">
    <property type="entry name" value="LmbE-like"/>
    <property type="match status" value="1"/>
</dbReference>
<dbReference type="PANTHER" id="PTHR12993">
    <property type="entry name" value="N-ACETYLGLUCOSAMINYL-PHOSPHATIDYLINOSITOL DE-N-ACETYLASE-RELATED"/>
    <property type="match status" value="1"/>
</dbReference>
<dbReference type="Proteomes" id="UP000007110">
    <property type="component" value="Unassembled WGS sequence"/>
</dbReference>
<dbReference type="GO" id="GO:0016020">
    <property type="term" value="C:membrane"/>
    <property type="evidence" value="ECO:0007669"/>
    <property type="project" value="GOC"/>
</dbReference>
<feature type="transmembrane region" description="Helical" evidence="3">
    <location>
        <begin position="12"/>
        <end position="33"/>
    </location>
</feature>
<reference evidence="4" key="2">
    <citation type="submission" date="2021-01" db="UniProtKB">
        <authorList>
            <consortium name="EnsemblMetazoa"/>
        </authorList>
    </citation>
    <scope>IDENTIFICATION</scope>
</reference>
<reference evidence="5" key="1">
    <citation type="submission" date="2015-02" db="EMBL/GenBank/DDBJ databases">
        <title>Genome sequencing for Strongylocentrotus purpuratus.</title>
        <authorList>
            <person name="Murali S."/>
            <person name="Liu Y."/>
            <person name="Vee V."/>
            <person name="English A."/>
            <person name="Wang M."/>
            <person name="Skinner E."/>
            <person name="Han Y."/>
            <person name="Muzny D.M."/>
            <person name="Worley K.C."/>
            <person name="Gibbs R.A."/>
        </authorList>
    </citation>
    <scope>NUCLEOTIDE SEQUENCE</scope>
</reference>
<dbReference type="PANTHER" id="PTHR12993:SF11">
    <property type="entry name" value="N-ACETYLGLUCOSAMINYL-PHOSPHATIDYLINOSITOL DE-N-ACETYLASE"/>
    <property type="match status" value="1"/>
</dbReference>
<organism evidence="4 5">
    <name type="scientific">Strongylocentrotus purpuratus</name>
    <name type="common">Purple sea urchin</name>
    <dbReference type="NCBI Taxonomy" id="7668"/>
    <lineage>
        <taxon>Eukaryota</taxon>
        <taxon>Metazoa</taxon>
        <taxon>Echinodermata</taxon>
        <taxon>Eleutherozoa</taxon>
        <taxon>Echinozoa</taxon>
        <taxon>Echinoidea</taxon>
        <taxon>Euechinoidea</taxon>
        <taxon>Echinacea</taxon>
        <taxon>Camarodonta</taxon>
        <taxon>Echinidea</taxon>
        <taxon>Strongylocentrotidae</taxon>
        <taxon>Strongylocentrotus</taxon>
    </lineage>
</organism>
<comment type="similarity">
    <text evidence="1">Belongs to the PIGL family.</text>
</comment>
<evidence type="ECO:0000256" key="2">
    <source>
        <dbReference type="ARBA" id="ARBA00012176"/>
    </source>
</evidence>
<keyword evidence="5" id="KW-1185">Reference proteome</keyword>
<proteinExistence type="inferred from homology"/>
<dbReference type="OrthoDB" id="440160at2759"/>
<dbReference type="InParanoid" id="A0A7M7GHG1"/>
<dbReference type="GO" id="GO:0006506">
    <property type="term" value="P:GPI anchor biosynthetic process"/>
    <property type="evidence" value="ECO:0007669"/>
    <property type="project" value="UniProtKB-UniPathway"/>
</dbReference>
<dbReference type="RefSeq" id="XP_003729480.1">
    <property type="nucleotide sequence ID" value="XM_003729432.3"/>
</dbReference>
<keyword evidence="3" id="KW-0472">Membrane</keyword>
<name>A0A7M7GHG1_STRPU</name>
<dbReference type="Pfam" id="PF02585">
    <property type="entry name" value="PIG-L"/>
    <property type="match status" value="1"/>
</dbReference>
<dbReference type="InterPro" id="IPR003737">
    <property type="entry name" value="GlcNAc_PI_deacetylase-related"/>
</dbReference>
<dbReference type="OMA" id="YVLESVN"/>
<dbReference type="GO" id="GO:0005783">
    <property type="term" value="C:endoplasmic reticulum"/>
    <property type="evidence" value="ECO:0000318"/>
    <property type="project" value="GO_Central"/>
</dbReference>
<evidence type="ECO:0000256" key="3">
    <source>
        <dbReference type="SAM" id="Phobius"/>
    </source>
</evidence>
<dbReference type="EC" id="3.5.1.89" evidence="2"/>
<dbReference type="GO" id="GO:0000225">
    <property type="term" value="F:N-acetylglucosaminylphosphatidylinositol deacetylase activity"/>
    <property type="evidence" value="ECO:0000318"/>
    <property type="project" value="GO_Central"/>
</dbReference>
<protein>
    <recommendedName>
        <fullName evidence="2">N-acetylglucosaminylphosphatidylinositol deacetylase</fullName>
        <ecNumber evidence="2">3.5.1.89</ecNumber>
    </recommendedName>
</protein>
<keyword evidence="3" id="KW-1133">Transmembrane helix</keyword>
<keyword evidence="3" id="KW-0812">Transmembrane</keyword>
<accession>A0A7M7GHG1</accession>
<dbReference type="SUPFAM" id="SSF102588">
    <property type="entry name" value="LmbE-like"/>
    <property type="match status" value="1"/>
</dbReference>
<evidence type="ECO:0000256" key="1">
    <source>
        <dbReference type="ARBA" id="ARBA00006066"/>
    </source>
</evidence>
<dbReference type="KEGG" id="spu:100893824"/>
<evidence type="ECO:0000313" key="5">
    <source>
        <dbReference type="Proteomes" id="UP000007110"/>
    </source>
</evidence>
<dbReference type="InterPro" id="IPR024078">
    <property type="entry name" value="LmbE-like_dom_sf"/>
</dbReference>